<reference evidence="2 3" key="1">
    <citation type="submission" date="2019-02" db="EMBL/GenBank/DDBJ databases">
        <title>Deep-cultivation of Planctomycetes and their phenomic and genomic characterization uncovers novel biology.</title>
        <authorList>
            <person name="Wiegand S."/>
            <person name="Jogler M."/>
            <person name="Boedeker C."/>
            <person name="Pinto D."/>
            <person name="Vollmers J."/>
            <person name="Rivas-Marin E."/>
            <person name="Kohn T."/>
            <person name="Peeters S.H."/>
            <person name="Heuer A."/>
            <person name="Rast P."/>
            <person name="Oberbeckmann S."/>
            <person name="Bunk B."/>
            <person name="Jeske O."/>
            <person name="Meyerdierks A."/>
            <person name="Storesund J.E."/>
            <person name="Kallscheuer N."/>
            <person name="Luecker S."/>
            <person name="Lage O.M."/>
            <person name="Pohl T."/>
            <person name="Merkel B.J."/>
            <person name="Hornburger P."/>
            <person name="Mueller R.-W."/>
            <person name="Bruemmer F."/>
            <person name="Labrenz M."/>
            <person name="Spormann A.M."/>
            <person name="Op den Camp H."/>
            <person name="Overmann J."/>
            <person name="Amann R."/>
            <person name="Jetten M.S.M."/>
            <person name="Mascher T."/>
            <person name="Medema M.H."/>
            <person name="Devos D.P."/>
            <person name="Kaster A.-K."/>
            <person name="Ovreas L."/>
            <person name="Rohde M."/>
            <person name="Galperin M.Y."/>
            <person name="Jogler C."/>
        </authorList>
    </citation>
    <scope>NUCLEOTIDE SEQUENCE [LARGE SCALE GENOMIC DNA]</scope>
    <source>
        <strain evidence="2 3">HG15A2</strain>
    </source>
</reference>
<gene>
    <name evidence="2" type="ORF">HG15A2_14490</name>
</gene>
<keyword evidence="3" id="KW-1185">Reference proteome</keyword>
<proteinExistence type="predicted"/>
<evidence type="ECO:0000313" key="3">
    <source>
        <dbReference type="Proteomes" id="UP000319852"/>
    </source>
</evidence>
<accession>A0A517MTG9</accession>
<feature type="signal peptide" evidence="1">
    <location>
        <begin position="1"/>
        <end position="23"/>
    </location>
</feature>
<dbReference type="KEGG" id="amob:HG15A2_14490"/>
<dbReference type="RefSeq" id="WP_145059134.1">
    <property type="nucleotide sequence ID" value="NZ_CP036263.1"/>
</dbReference>
<evidence type="ECO:0000256" key="1">
    <source>
        <dbReference type="SAM" id="SignalP"/>
    </source>
</evidence>
<feature type="chain" id="PRO_5021917413" evidence="1">
    <location>
        <begin position="24"/>
        <end position="554"/>
    </location>
</feature>
<keyword evidence="1" id="KW-0732">Signal</keyword>
<sequence precursor="true">MKISKLILAFSAMLALTMGIAQAYTVTHSTQGVLFSDDMEGAFSAEIGTWGTTNDGANLLSLSSMNTGSTFGGPAEAALGNDYLQLTRPSSPSKERFQEAIFTESVSTGTLDIAFSYWINNPWGGIVTLDDAVGANPGLADNLATIMWAGSSAPGGGTDTVWYDWSNSSLTDAVISAAQWNLFEMHVDLDANTYQISVNGAAGALVSTPSGTVSRIGLEFQTFDTTLFLDAPLQTPPIEPTRIWTNSASGDWNANSNWNSGVAPNSSTGNAIFGSAISSPATVFTNSAVTVESIQFGTLDDSGATQSYAIAGQGSVSLASTPSINVIDGTHQFQTVVNLLGSTDVSVAAGASLAFNNALNLNANTLTKTGAGTLSINNQLSSVGGEISALAGVISGSGSITSNLNNDGATVAPGNSPGMLSVDGNYTQTAGSLSLEIGGTNDGSVAGVREFDQLNVIDDLTISGGSLVVSMINGFVPKPGDKFDILNFTTADLSGATLNLGTPGADLLWDSSQLAVDGSLTVIAAAVPEPLSASLMVIAWSAFALVSRQRNERL</sequence>
<dbReference type="Proteomes" id="UP000319852">
    <property type="component" value="Chromosome"/>
</dbReference>
<protein>
    <submittedName>
        <fullName evidence="2">Uncharacterized protein</fullName>
    </submittedName>
</protein>
<dbReference type="AlphaFoldDB" id="A0A517MTG9"/>
<organism evidence="2 3">
    <name type="scientific">Adhaeretor mobilis</name>
    <dbReference type="NCBI Taxonomy" id="1930276"/>
    <lineage>
        <taxon>Bacteria</taxon>
        <taxon>Pseudomonadati</taxon>
        <taxon>Planctomycetota</taxon>
        <taxon>Planctomycetia</taxon>
        <taxon>Pirellulales</taxon>
        <taxon>Lacipirellulaceae</taxon>
        <taxon>Adhaeretor</taxon>
    </lineage>
</organism>
<dbReference type="OrthoDB" id="9809583at2"/>
<dbReference type="EMBL" id="CP036263">
    <property type="protein sequence ID" value="QDS98176.1"/>
    <property type="molecule type" value="Genomic_DNA"/>
</dbReference>
<name>A0A517MTG9_9BACT</name>
<evidence type="ECO:0000313" key="2">
    <source>
        <dbReference type="EMBL" id="QDS98176.1"/>
    </source>
</evidence>